<evidence type="ECO:0000259" key="1">
    <source>
        <dbReference type="Pfam" id="PF13439"/>
    </source>
</evidence>
<dbReference type="InterPro" id="IPR050194">
    <property type="entry name" value="Glycosyltransferase_grp1"/>
</dbReference>
<dbReference type="PANTHER" id="PTHR45947:SF3">
    <property type="entry name" value="SULFOQUINOVOSYL TRANSFERASE SQD2"/>
    <property type="match status" value="1"/>
</dbReference>
<feature type="domain" description="Glycosyltransferase subfamily 4-like N-terminal" evidence="1">
    <location>
        <begin position="15"/>
        <end position="193"/>
    </location>
</feature>
<gene>
    <name evidence="2" type="ORF">JW984_00930</name>
</gene>
<name>A0A9D8PM44_9DELT</name>
<dbReference type="InterPro" id="IPR028098">
    <property type="entry name" value="Glyco_trans_4-like_N"/>
</dbReference>
<dbReference type="Proteomes" id="UP000809273">
    <property type="component" value="Unassembled WGS sequence"/>
</dbReference>
<evidence type="ECO:0000313" key="2">
    <source>
        <dbReference type="EMBL" id="MBN1571743.1"/>
    </source>
</evidence>
<comment type="caution">
    <text evidence="2">The sequence shown here is derived from an EMBL/GenBank/DDBJ whole genome shotgun (WGS) entry which is preliminary data.</text>
</comment>
<sequence length="409" mass="44784">MKRIKVLRIITRLNVGGPAIHAVLLTKYLDPERFESVLVTGEVGENEGDMGYLAEGYGVEPIFIPGLGREISMFEDIGAFFRLLSLILREEPDIIHTHLGKAGTLGRLAGALSKFVLIFKGETIKMFHTFHGHFFYGYFGPVMTRVFKYIEKTLALFCDRLIVLNESQKEDITRKYGVVPERKIEIVPLGFDFKFIEDSRGSGGRLREDAGLKKGEKLVGIVGRLTAIKNHRLFLDGASIYLNGGGSVPARFLVVGDGELKEDLEEYAERLGVEGRVKFTGWVREMGEVYDALDLLVLTSNNEGTPVTVIEAMASGIPVVATAVGGVPELLGGDAKGRMANGIDIVERGIIIPPGKGESLARAISIALSEGGPARETVGRARDFARKNFGSERLVKDIENLYIKSLDVA</sequence>
<reference evidence="2" key="1">
    <citation type="journal article" date="2021" name="Environ. Microbiol.">
        <title>Genomic characterization of three novel Desulfobacterota classes expand the metabolic and phylogenetic diversity of the phylum.</title>
        <authorList>
            <person name="Murphy C.L."/>
            <person name="Biggerstaff J."/>
            <person name="Eichhorn A."/>
            <person name="Ewing E."/>
            <person name="Shahan R."/>
            <person name="Soriano D."/>
            <person name="Stewart S."/>
            <person name="VanMol K."/>
            <person name="Walker R."/>
            <person name="Walters P."/>
            <person name="Elshahed M.S."/>
            <person name="Youssef N.H."/>
        </authorList>
    </citation>
    <scope>NUCLEOTIDE SEQUENCE</scope>
    <source>
        <strain evidence="2">Zod_Metabat.24</strain>
    </source>
</reference>
<dbReference type="Gene3D" id="3.40.50.2000">
    <property type="entry name" value="Glycogen Phosphorylase B"/>
    <property type="match status" value="2"/>
</dbReference>
<dbReference type="GO" id="GO:0016758">
    <property type="term" value="F:hexosyltransferase activity"/>
    <property type="evidence" value="ECO:0007669"/>
    <property type="project" value="TreeGrafter"/>
</dbReference>
<proteinExistence type="predicted"/>
<organism evidence="2 3">
    <name type="scientific">Candidatus Zymogenus saltonus</name>
    <dbReference type="NCBI Taxonomy" id="2844893"/>
    <lineage>
        <taxon>Bacteria</taxon>
        <taxon>Deltaproteobacteria</taxon>
        <taxon>Candidatus Zymogenia</taxon>
        <taxon>Candidatus Zymogeniales</taxon>
        <taxon>Candidatus Zymogenaceae</taxon>
        <taxon>Candidatus Zymogenus</taxon>
    </lineage>
</organism>
<dbReference type="PANTHER" id="PTHR45947">
    <property type="entry name" value="SULFOQUINOVOSYL TRANSFERASE SQD2"/>
    <property type="match status" value="1"/>
</dbReference>
<accession>A0A9D8PM44</accession>
<reference evidence="2" key="2">
    <citation type="submission" date="2021-01" db="EMBL/GenBank/DDBJ databases">
        <authorList>
            <person name="Hahn C.R."/>
            <person name="Youssef N.H."/>
            <person name="Elshahed M."/>
        </authorList>
    </citation>
    <scope>NUCLEOTIDE SEQUENCE</scope>
    <source>
        <strain evidence="2">Zod_Metabat.24</strain>
    </source>
</reference>
<dbReference type="SUPFAM" id="SSF53756">
    <property type="entry name" value="UDP-Glycosyltransferase/glycogen phosphorylase"/>
    <property type="match status" value="1"/>
</dbReference>
<dbReference type="EMBL" id="JAFGIX010000003">
    <property type="protein sequence ID" value="MBN1571743.1"/>
    <property type="molecule type" value="Genomic_DNA"/>
</dbReference>
<evidence type="ECO:0000313" key="3">
    <source>
        <dbReference type="Proteomes" id="UP000809273"/>
    </source>
</evidence>
<protein>
    <submittedName>
        <fullName evidence="2">Glycosyltransferase</fullName>
    </submittedName>
</protein>
<dbReference type="Pfam" id="PF13692">
    <property type="entry name" value="Glyco_trans_1_4"/>
    <property type="match status" value="1"/>
</dbReference>
<dbReference type="AlphaFoldDB" id="A0A9D8PM44"/>
<dbReference type="Pfam" id="PF13439">
    <property type="entry name" value="Glyco_transf_4"/>
    <property type="match status" value="1"/>
</dbReference>